<proteinExistence type="predicted"/>
<keyword evidence="1" id="KW-0067">ATP-binding</keyword>
<dbReference type="RefSeq" id="WP_164051047.1">
    <property type="nucleotide sequence ID" value="NZ_WUFV01000050.1"/>
</dbReference>
<comment type="caution">
    <text evidence="1">The sequence shown here is derived from an EMBL/GenBank/DDBJ whole genome shotgun (WGS) entry which is preliminary data.</text>
</comment>
<dbReference type="EMBL" id="WUFV01000050">
    <property type="protein sequence ID" value="NEK20610.1"/>
    <property type="molecule type" value="Genomic_DNA"/>
</dbReference>
<dbReference type="SUPFAM" id="SSF55874">
    <property type="entry name" value="ATPase domain of HSP90 chaperone/DNA topoisomerase II/histidine kinase"/>
    <property type="match status" value="1"/>
</dbReference>
<accession>A0A7K3VTT6</accession>
<dbReference type="AlphaFoldDB" id="A0A7K3VTT6"/>
<dbReference type="InterPro" id="IPR036890">
    <property type="entry name" value="HATPase_C_sf"/>
</dbReference>
<sequence>MKFEANPPDAPSLMMSARSFGNYDLPGAMADLIDNSIQAGAREVALTCDFAGGFPSIRIRDDGHGMSSAELRQAMRPASANPLTERSPDDLGRFGWGMKSASFSQCTRLTVLSHKAAEVSGCVWDLDDVDGWRMGILEPDDIADIASPELLLNEGVEIVWSNCDRLSENGTLTVSEFNALVVHARNRLALIFHRYLAGEVRGRRLVIRLNGQKIDPWDPFYRDHEATQELEPESLRIAGRTIDIQPFILPHYSKLMPNQYDRLGGEEGFLRNQGFYVYRNHRLIISGTWFRLLRHGELSQLVRVRVDIPNALDHVWKITIDKSDAQLPVALRSRLHQIVDGLRRRSSRVYRARGGRLDRSGTTSVWSRHARAGEIHYSINREHPVIEALLRVGTDEQKRAASAAIKVIEQAFPVSAFGRDSVSQLDSIHQTLSDPQAFRADLISTLPLLLDQVDGDIEALVALLRVTEPWCEAWKTTETVLQEKGWLRGES</sequence>
<evidence type="ECO:0000313" key="2">
    <source>
        <dbReference type="Proteomes" id="UP000471705"/>
    </source>
</evidence>
<organism evidence="1 2">
    <name type="scientific">Rhizobium leguminosarum</name>
    <dbReference type="NCBI Taxonomy" id="384"/>
    <lineage>
        <taxon>Bacteria</taxon>
        <taxon>Pseudomonadati</taxon>
        <taxon>Pseudomonadota</taxon>
        <taxon>Alphaproteobacteria</taxon>
        <taxon>Hyphomicrobiales</taxon>
        <taxon>Rhizobiaceae</taxon>
        <taxon>Rhizobium/Agrobacterium group</taxon>
        <taxon>Rhizobium</taxon>
    </lineage>
</organism>
<reference evidence="1 2" key="1">
    <citation type="submission" date="2019-12" db="EMBL/GenBank/DDBJ databases">
        <title>Rhizobium genotypes associated with high levels of biological nitrogen fixation by grain legumes in a temperate-maritime cropping system.</title>
        <authorList>
            <person name="Maluk M."/>
            <person name="Francesc Ferrando Molina F."/>
            <person name="Lopez Del Egido L."/>
            <person name="Lafos M."/>
            <person name="Langarica-Fuentes A."/>
            <person name="Gebre Yohannes G."/>
            <person name="Young M.W."/>
            <person name="Martin P."/>
            <person name="Gantlett R."/>
            <person name="Kenicer G."/>
            <person name="Hawes C."/>
            <person name="Begg G.S."/>
            <person name="Quilliam R.S."/>
            <person name="Squire G.R."/>
            <person name="Poole P.S."/>
            <person name="Young P.W."/>
            <person name="Iannetta P.M."/>
            <person name="James E.K."/>
        </authorList>
    </citation>
    <scope>NUCLEOTIDE SEQUENCE [LARGE SCALE GENOMIC DNA]</scope>
    <source>
        <strain evidence="1 2">JHI54</strain>
    </source>
</reference>
<keyword evidence="1" id="KW-0547">Nucleotide-binding</keyword>
<evidence type="ECO:0000313" key="1">
    <source>
        <dbReference type="EMBL" id="NEK20610.1"/>
    </source>
</evidence>
<gene>
    <name evidence="1" type="ORF">GR257_38355</name>
</gene>
<dbReference type="Gene3D" id="3.30.565.10">
    <property type="entry name" value="Histidine kinase-like ATPase, C-terminal domain"/>
    <property type="match status" value="1"/>
</dbReference>
<dbReference type="Pfam" id="PF13589">
    <property type="entry name" value="HATPase_c_3"/>
    <property type="match status" value="1"/>
</dbReference>
<dbReference type="GO" id="GO:0005524">
    <property type="term" value="F:ATP binding"/>
    <property type="evidence" value="ECO:0007669"/>
    <property type="project" value="UniProtKB-KW"/>
</dbReference>
<dbReference type="Proteomes" id="UP000471705">
    <property type="component" value="Unassembled WGS sequence"/>
</dbReference>
<protein>
    <submittedName>
        <fullName evidence="1">ATP-binding protein</fullName>
    </submittedName>
</protein>
<name>A0A7K3VTT6_RHILE</name>